<evidence type="ECO:0000256" key="1">
    <source>
        <dbReference type="ARBA" id="ARBA00004123"/>
    </source>
</evidence>
<evidence type="ECO:0000256" key="7">
    <source>
        <dbReference type="SAM" id="MobiDB-lite"/>
    </source>
</evidence>
<evidence type="ECO:0008006" key="10">
    <source>
        <dbReference type="Google" id="ProtNLM"/>
    </source>
</evidence>
<evidence type="ECO:0000256" key="2">
    <source>
        <dbReference type="ARBA" id="ARBA00022833"/>
    </source>
</evidence>
<keyword evidence="5" id="KW-0804">Transcription</keyword>
<keyword evidence="6" id="KW-0539">Nucleus</keyword>
<dbReference type="InterPro" id="IPR051089">
    <property type="entry name" value="prtT"/>
</dbReference>
<feature type="compositionally biased region" description="Low complexity" evidence="7">
    <location>
        <begin position="174"/>
        <end position="188"/>
    </location>
</feature>
<dbReference type="CDD" id="cd00067">
    <property type="entry name" value="GAL4"/>
    <property type="match status" value="1"/>
</dbReference>
<evidence type="ECO:0000256" key="3">
    <source>
        <dbReference type="ARBA" id="ARBA00023015"/>
    </source>
</evidence>
<proteinExistence type="predicted"/>
<dbReference type="Gene3D" id="4.10.240.10">
    <property type="entry name" value="Zn(2)-C6 fungal-type DNA-binding domain"/>
    <property type="match status" value="1"/>
</dbReference>
<dbReference type="GO" id="GO:0005634">
    <property type="term" value="C:nucleus"/>
    <property type="evidence" value="ECO:0007669"/>
    <property type="project" value="UniProtKB-SubCell"/>
</dbReference>
<evidence type="ECO:0000256" key="4">
    <source>
        <dbReference type="ARBA" id="ARBA00023125"/>
    </source>
</evidence>
<gene>
    <name evidence="8" type="ORF">BO99DRAFT_221115</name>
</gene>
<evidence type="ECO:0000256" key="5">
    <source>
        <dbReference type="ARBA" id="ARBA00023163"/>
    </source>
</evidence>
<reference evidence="8 9" key="1">
    <citation type="submission" date="2018-02" db="EMBL/GenBank/DDBJ databases">
        <title>The genomes of Aspergillus section Nigri reveals drivers in fungal speciation.</title>
        <authorList>
            <consortium name="DOE Joint Genome Institute"/>
            <person name="Vesth T.C."/>
            <person name="Nybo J."/>
            <person name="Theobald S."/>
            <person name="Brandl J."/>
            <person name="Frisvad J.C."/>
            <person name="Nielsen K.F."/>
            <person name="Lyhne E.K."/>
            <person name="Kogle M.E."/>
            <person name="Kuo A."/>
            <person name="Riley R."/>
            <person name="Clum A."/>
            <person name="Nolan M."/>
            <person name="Lipzen A."/>
            <person name="Salamov A."/>
            <person name="Henrissat B."/>
            <person name="Wiebenga A."/>
            <person name="De vries R.P."/>
            <person name="Grigoriev I.V."/>
            <person name="Mortensen U.H."/>
            <person name="Andersen M.R."/>
            <person name="Baker S.E."/>
        </authorList>
    </citation>
    <scope>NUCLEOTIDE SEQUENCE [LARGE SCALE GENOMIC DNA]</scope>
    <source>
        <strain evidence="8 9">CBS 115571</strain>
    </source>
</reference>
<evidence type="ECO:0000256" key="6">
    <source>
        <dbReference type="ARBA" id="ARBA00023242"/>
    </source>
</evidence>
<dbReference type="PANTHER" id="PTHR31845:SF32">
    <property type="entry name" value="MISCELLANEOUS ZN(II)2CYS6 TRANSCRIPTION FACTOR (EUROFUNG)-RELATED"/>
    <property type="match status" value="1"/>
</dbReference>
<dbReference type="OMA" id="DINWMTQ"/>
<dbReference type="InterPro" id="IPR001138">
    <property type="entry name" value="Zn2Cys6_DnaBD"/>
</dbReference>
<feature type="compositionally biased region" description="Polar residues" evidence="7">
    <location>
        <begin position="151"/>
        <end position="173"/>
    </location>
</feature>
<evidence type="ECO:0000313" key="9">
    <source>
        <dbReference type="Proteomes" id="UP000249829"/>
    </source>
</evidence>
<accession>A0A2V5H6F5</accession>
<evidence type="ECO:0000313" key="8">
    <source>
        <dbReference type="EMBL" id="PYI16473.1"/>
    </source>
</evidence>
<dbReference type="CDD" id="cd12148">
    <property type="entry name" value="fungal_TF_MHR"/>
    <property type="match status" value="1"/>
</dbReference>
<dbReference type="GO" id="GO:0000976">
    <property type="term" value="F:transcription cis-regulatory region binding"/>
    <property type="evidence" value="ECO:0007669"/>
    <property type="project" value="TreeGrafter"/>
</dbReference>
<feature type="region of interest" description="Disordered" evidence="7">
    <location>
        <begin position="69"/>
        <end position="94"/>
    </location>
</feature>
<dbReference type="InterPro" id="IPR036864">
    <property type="entry name" value="Zn2-C6_fun-type_DNA-bd_sf"/>
</dbReference>
<keyword evidence="9" id="KW-1185">Reference proteome</keyword>
<feature type="region of interest" description="Disordered" evidence="7">
    <location>
        <begin position="124"/>
        <end position="190"/>
    </location>
</feature>
<dbReference type="EMBL" id="KZ825169">
    <property type="protein sequence ID" value="PYI16473.1"/>
    <property type="molecule type" value="Genomic_DNA"/>
</dbReference>
<dbReference type="Proteomes" id="UP000249829">
    <property type="component" value="Unassembled WGS sequence"/>
</dbReference>
<dbReference type="AlphaFoldDB" id="A0A2V5H6F5"/>
<keyword evidence="4" id="KW-0238">DNA-binding</keyword>
<organism evidence="8 9">
    <name type="scientific">Aspergillus violaceofuscus (strain CBS 115571)</name>
    <dbReference type="NCBI Taxonomy" id="1450538"/>
    <lineage>
        <taxon>Eukaryota</taxon>
        <taxon>Fungi</taxon>
        <taxon>Dikarya</taxon>
        <taxon>Ascomycota</taxon>
        <taxon>Pezizomycotina</taxon>
        <taxon>Eurotiomycetes</taxon>
        <taxon>Eurotiomycetidae</taxon>
        <taxon>Eurotiales</taxon>
        <taxon>Aspergillaceae</taxon>
        <taxon>Aspergillus</taxon>
    </lineage>
</organism>
<name>A0A2V5H6F5_ASPV1</name>
<keyword evidence="3" id="KW-0805">Transcription regulation</keyword>
<dbReference type="STRING" id="1450538.A0A2V5H6F5"/>
<sequence length="671" mass="73655">MASTTNSINGEAVADPIPIAVDHESPQEDTYPAPYGRSCFNCSQAKCKCLYPKAGGRCQRCQRLDKECRQSAASRRSTTRRSATSSKSSAKISRLEDKLEDLVSLLRAGVQPSNVTTTTMLGLLGQLPDNQNSSNSNAASPPNMSDVPMGGSSSQPSPVYASRNTGSASTPDTSISDSGGSLSSGASSLNAMEPSGLQAEELLTFFQTQMLPYFPCMYIPPGTTSQKLRRDRPFSWLCIMAVTSRSSAQSRPLFDRIKHIVSQKLVHEYSCRDLDILQGLLIYLGWSNQQVYNKANVHVFTQLANGIVYEMGLFNPEAKGKHVLLCVHTEAHEDRAAPPSQIMEQRRAVLGCFLLTSIIATFLQQSDSLRWTSYMDECLRLLEEQQESINDEILVQQVRLQLINDKLSLGGFYGASSTSRESMRPSPAVYIRPMQAQLQTQLQGIMSRVRPNSQGYKILLLHHYNTSLSLYESALTKGAIASITNVSYEHLDYLYGCLEATKSWFDVFLSIPPAEYIGFPFAIFSQMVQNLVTLYQLTTLDNSVWDTTNVRRTADIIQIMNMVISNMGQVASLNGIDGDPGGDIFSNIAKTYQAVRMGWETKLDPTPLGSHVANSIPSLSVPTLSEPPDALSVSDTFPLVEDNDWLADMLSTMDRNNKGPMAAIPGVPGVP</sequence>
<protein>
    <recommendedName>
        <fullName evidence="10">Zn(2)-C6 fungal-type domain-containing protein</fullName>
    </recommendedName>
</protein>
<dbReference type="PANTHER" id="PTHR31845">
    <property type="entry name" value="FINGER DOMAIN PROTEIN, PUTATIVE-RELATED"/>
    <property type="match status" value="1"/>
</dbReference>
<feature type="compositionally biased region" description="Low complexity" evidence="7">
    <location>
        <begin position="71"/>
        <end position="91"/>
    </location>
</feature>
<dbReference type="GO" id="GO:0000981">
    <property type="term" value="F:DNA-binding transcription factor activity, RNA polymerase II-specific"/>
    <property type="evidence" value="ECO:0007669"/>
    <property type="project" value="InterPro"/>
</dbReference>
<keyword evidence="2" id="KW-0862">Zinc</keyword>
<feature type="compositionally biased region" description="Low complexity" evidence="7">
    <location>
        <begin position="124"/>
        <end position="143"/>
    </location>
</feature>
<dbReference type="GO" id="GO:0008270">
    <property type="term" value="F:zinc ion binding"/>
    <property type="evidence" value="ECO:0007669"/>
    <property type="project" value="InterPro"/>
</dbReference>
<comment type="subcellular location">
    <subcellularLocation>
        <location evidence="1">Nucleus</location>
    </subcellularLocation>
</comment>